<dbReference type="InterPro" id="IPR057644">
    <property type="entry name" value="Beta-prop_WDR75_2nd"/>
</dbReference>
<protein>
    <recommendedName>
        <fullName evidence="9">WD repeat-containing protein 75 second beta-propeller domain-containing protein</fullName>
    </recommendedName>
</protein>
<evidence type="ECO:0000256" key="2">
    <source>
        <dbReference type="ARBA" id="ARBA00022517"/>
    </source>
</evidence>
<keyword evidence="11" id="KW-1185">Reference proteome</keyword>
<dbReference type="PANTHER" id="PTHR45176:SF1">
    <property type="entry name" value="TRANSDUCIN FAMILY PROTEIN _ WD-40 REPEAT FAMILY PROTEIN-RELATED"/>
    <property type="match status" value="1"/>
</dbReference>
<keyword evidence="4 7" id="KW-0853">WD repeat</keyword>
<accession>A0AAV7GH83</accession>
<name>A0AAV7GH83_DENCH</name>
<evidence type="ECO:0000313" key="10">
    <source>
        <dbReference type="EMBL" id="KAH0455029.1"/>
    </source>
</evidence>
<evidence type="ECO:0000256" key="1">
    <source>
        <dbReference type="ARBA" id="ARBA00004604"/>
    </source>
</evidence>
<keyword evidence="8" id="KW-0472">Membrane</keyword>
<gene>
    <name evidence="10" type="ORF">IEQ34_016953</name>
</gene>
<feature type="transmembrane region" description="Helical" evidence="8">
    <location>
        <begin position="843"/>
        <end position="862"/>
    </location>
</feature>
<evidence type="ECO:0000259" key="9">
    <source>
        <dbReference type="Pfam" id="PF23769"/>
    </source>
</evidence>
<organism evidence="10 11">
    <name type="scientific">Dendrobium chrysotoxum</name>
    <name type="common">Orchid</name>
    <dbReference type="NCBI Taxonomy" id="161865"/>
    <lineage>
        <taxon>Eukaryota</taxon>
        <taxon>Viridiplantae</taxon>
        <taxon>Streptophyta</taxon>
        <taxon>Embryophyta</taxon>
        <taxon>Tracheophyta</taxon>
        <taxon>Spermatophyta</taxon>
        <taxon>Magnoliopsida</taxon>
        <taxon>Liliopsida</taxon>
        <taxon>Asparagales</taxon>
        <taxon>Orchidaceae</taxon>
        <taxon>Epidendroideae</taxon>
        <taxon>Malaxideae</taxon>
        <taxon>Dendrobiinae</taxon>
        <taxon>Dendrobium</taxon>
    </lineage>
</organism>
<evidence type="ECO:0000256" key="7">
    <source>
        <dbReference type="PROSITE-ProRule" id="PRU00221"/>
    </source>
</evidence>
<evidence type="ECO:0000256" key="5">
    <source>
        <dbReference type="ARBA" id="ARBA00022737"/>
    </source>
</evidence>
<dbReference type="SUPFAM" id="SSF50978">
    <property type="entry name" value="WD40 repeat-like"/>
    <property type="match status" value="1"/>
</dbReference>
<dbReference type="Proteomes" id="UP000775213">
    <property type="component" value="Unassembled WGS sequence"/>
</dbReference>
<keyword evidence="8" id="KW-1133">Transmembrane helix</keyword>
<evidence type="ECO:0000256" key="6">
    <source>
        <dbReference type="ARBA" id="ARBA00023242"/>
    </source>
</evidence>
<dbReference type="InterPro" id="IPR011047">
    <property type="entry name" value="Quinoprotein_ADH-like_sf"/>
</dbReference>
<dbReference type="SUPFAM" id="SSF50998">
    <property type="entry name" value="Quinoprotein alcohol dehydrogenase-like"/>
    <property type="match status" value="1"/>
</dbReference>
<comment type="caution">
    <text evidence="10">The sequence shown here is derived from an EMBL/GenBank/DDBJ whole genome shotgun (WGS) entry which is preliminary data.</text>
</comment>
<evidence type="ECO:0000256" key="4">
    <source>
        <dbReference type="ARBA" id="ARBA00022574"/>
    </source>
</evidence>
<sequence>MITGGKSLVSSAPAFSNDGKKLLVCTGNIVSIYSTSTGMLITELEGHTDLVTSVIVVPVSGPVSKLMSYCWTSSLDGTICYWDFSAAELIKTIKAQHPIISMVIPSIACHPAESIEEESKLHAFVSIEDTSKPADKQKALRGQIQLYNLTDSRRVGGLLCETRKSHLIHASKSGEFIGILNKRKLYIWQIPGKRFRSDEVKKIRLHHTKNLSTLAFHPTERVVAGGDITGRILIWRGFGKKKFSKKLPVRDEEERPGVRGDDDADSCTTWHWHAKEVTFLFFSSDGAYLYSGGKEGVIVVWQLDTGKKKFKPRLGSPLIYFIDSPDPNLSCLSCADNQIHLLKMPTMEIIKSISGIKLPFSFPDSCECSKNEFAFHNDAGLIALRTEDYCIQFFSLFENREISQVQVCERNFQPVDDVTVFVALVALSPDGSMMSTVDVKLPEEGLGGFVTLKFWSGSHIGEYTLSTVIYEPHSDAQISAIAFRPGGPGHSMAVSSSLGGDFKVWVNPSNVPQEGQMHQKSGWKCQSVGSYKNMPMTAATFSADGSVLAVAAENLFTLWDPDKNVLIAVIGNTVAPICNLSFIAQSEYLVSISRDSKPQLAVWNLLKLSMQWSYQISTEAISTTKDGSQFAILVIDNTHDKPSKRDRDGIILLFEVENPIPLATWRAKGGGLAFLAPDLLLRDTKYPGEGSHSLLAYINGDHEYVIFNPQGPEVQIARNARTRQVPDKESEYIGYTSIYGELPEFDMKGDSISEIPFMPSERPWETIFTGSSHNLPPLTKLCSTFLESLLERRFLLSAIHLLKVLMFILINHIQFEYQKFSVHFDASSINLLPKNSNTCIDSFQIIFIKCIIPTIWMLFFILNDLWNCYLKQKFECLTFIMPK</sequence>
<dbReference type="Gene3D" id="2.130.10.10">
    <property type="entry name" value="YVTN repeat-like/Quinoprotein amine dehydrogenase"/>
    <property type="match status" value="3"/>
</dbReference>
<dbReference type="InterPro" id="IPR015943">
    <property type="entry name" value="WD40/YVTN_repeat-like_dom_sf"/>
</dbReference>
<keyword evidence="8" id="KW-0812">Transmembrane</keyword>
<keyword evidence="2" id="KW-0690">Ribosome biogenesis</keyword>
<dbReference type="PROSITE" id="PS50082">
    <property type="entry name" value="WD_REPEATS_2"/>
    <property type="match status" value="1"/>
</dbReference>
<dbReference type="SMART" id="SM00320">
    <property type="entry name" value="WD40"/>
    <property type="match status" value="6"/>
</dbReference>
<proteinExistence type="predicted"/>
<dbReference type="InterPro" id="IPR001680">
    <property type="entry name" value="WD40_rpt"/>
</dbReference>
<dbReference type="EMBL" id="JAGFBR010000015">
    <property type="protein sequence ID" value="KAH0455029.1"/>
    <property type="molecule type" value="Genomic_DNA"/>
</dbReference>
<dbReference type="PROSITE" id="PS50294">
    <property type="entry name" value="WD_REPEATS_REGION"/>
    <property type="match status" value="1"/>
</dbReference>
<reference evidence="10 11" key="1">
    <citation type="journal article" date="2021" name="Hortic Res">
        <title>Chromosome-scale assembly of the Dendrobium chrysotoxum genome enhances the understanding of orchid evolution.</title>
        <authorList>
            <person name="Zhang Y."/>
            <person name="Zhang G.Q."/>
            <person name="Zhang D."/>
            <person name="Liu X.D."/>
            <person name="Xu X.Y."/>
            <person name="Sun W.H."/>
            <person name="Yu X."/>
            <person name="Zhu X."/>
            <person name="Wang Z.W."/>
            <person name="Zhao X."/>
            <person name="Zhong W.Y."/>
            <person name="Chen H."/>
            <person name="Yin W.L."/>
            <person name="Huang T."/>
            <person name="Niu S.C."/>
            <person name="Liu Z.J."/>
        </authorList>
    </citation>
    <scope>NUCLEOTIDE SEQUENCE [LARGE SCALE GENOMIC DNA]</scope>
    <source>
        <strain evidence="10">Lindl</strain>
    </source>
</reference>
<dbReference type="AlphaFoldDB" id="A0AAV7GH83"/>
<dbReference type="PANTHER" id="PTHR45176">
    <property type="entry name" value="TRANSDUCIN FAMILY PROTEIN / WD-40 REPEAT FAMILY PROTEIN-RELATED"/>
    <property type="match status" value="1"/>
</dbReference>
<keyword evidence="6" id="KW-0539">Nucleus</keyword>
<feature type="domain" description="WD repeat-containing protein 75 second beta-propeller" evidence="9">
    <location>
        <begin position="391"/>
        <end position="633"/>
    </location>
</feature>
<comment type="subcellular location">
    <subcellularLocation>
        <location evidence="1">Nucleus</location>
        <location evidence="1">Nucleolus</location>
    </subcellularLocation>
</comment>
<evidence type="ECO:0000256" key="8">
    <source>
        <dbReference type="SAM" id="Phobius"/>
    </source>
</evidence>
<keyword evidence="5" id="KW-0677">Repeat</keyword>
<dbReference type="Pfam" id="PF23769">
    <property type="entry name" value="Beta-prop_WDR75_2nd"/>
    <property type="match status" value="1"/>
</dbReference>
<feature type="repeat" description="WD" evidence="7">
    <location>
        <begin position="270"/>
        <end position="311"/>
    </location>
</feature>
<dbReference type="Pfam" id="PF23869">
    <property type="entry name" value="Beta-prop_WDR75_1st"/>
    <property type="match status" value="2"/>
</dbReference>
<keyword evidence="3" id="KW-0698">rRNA processing</keyword>
<evidence type="ECO:0000313" key="11">
    <source>
        <dbReference type="Proteomes" id="UP000775213"/>
    </source>
</evidence>
<dbReference type="InterPro" id="IPR036322">
    <property type="entry name" value="WD40_repeat_dom_sf"/>
</dbReference>
<evidence type="ECO:0000256" key="3">
    <source>
        <dbReference type="ARBA" id="ARBA00022552"/>
    </source>
</evidence>